<sequence>MGGRFVCTMREIYIKTIRSILYTVHILRLIILYLIVSSN</sequence>
<evidence type="ECO:0000256" key="1">
    <source>
        <dbReference type="SAM" id="Phobius"/>
    </source>
</evidence>
<evidence type="ECO:0000313" key="2">
    <source>
        <dbReference type="EMBL" id="DAF62426.1"/>
    </source>
</evidence>
<keyword evidence="1" id="KW-1133">Transmembrane helix</keyword>
<keyword evidence="1" id="KW-0812">Transmembrane</keyword>
<accession>A0A8S5TI33</accession>
<dbReference type="EMBL" id="BK032823">
    <property type="protein sequence ID" value="DAF62426.1"/>
    <property type="molecule type" value="Genomic_DNA"/>
</dbReference>
<protein>
    <submittedName>
        <fullName evidence="2">Uncharacterized protein</fullName>
    </submittedName>
</protein>
<proteinExistence type="predicted"/>
<feature type="transmembrane region" description="Helical" evidence="1">
    <location>
        <begin position="20"/>
        <end position="36"/>
    </location>
</feature>
<keyword evidence="1" id="KW-0472">Membrane</keyword>
<name>A0A8S5TI33_9CAUD</name>
<organism evidence="2">
    <name type="scientific">Myoviridae sp. ctIty1</name>
    <dbReference type="NCBI Taxonomy" id="2827673"/>
    <lineage>
        <taxon>Viruses</taxon>
        <taxon>Duplodnaviria</taxon>
        <taxon>Heunggongvirae</taxon>
        <taxon>Uroviricota</taxon>
        <taxon>Caudoviricetes</taxon>
    </lineage>
</organism>
<reference evidence="2" key="1">
    <citation type="journal article" date="2021" name="Proc. Natl. Acad. Sci. U.S.A.">
        <title>A Catalog of Tens of Thousands of Viruses from Human Metagenomes Reveals Hidden Associations with Chronic Diseases.</title>
        <authorList>
            <person name="Tisza M.J."/>
            <person name="Buck C.B."/>
        </authorList>
    </citation>
    <scope>NUCLEOTIDE SEQUENCE</scope>
    <source>
        <strain evidence="2">CtIty1</strain>
    </source>
</reference>